<sequence length="155" mass="18386">MRMEENKKKNSRKSAGRKPKSDPAVHRYVVRLNSEENGRFDIQFQKSGLKERSKFIKTMIFGKEIKVVRIDKATMDYYIRLTNFYHQFQSIGNNYNQTVKAVKTNFGEKRAFVLLRNLEKATIDLVLLSKRIIMLTREFEENYLIKQRKEEENGG</sequence>
<evidence type="ECO:0000313" key="2">
    <source>
        <dbReference type="EMBL" id="MSS49148.1"/>
    </source>
</evidence>
<dbReference type="GeneID" id="86890327"/>
<feature type="compositionally biased region" description="Basic residues" evidence="1">
    <location>
        <begin position="9"/>
        <end position="18"/>
    </location>
</feature>
<dbReference type="Pfam" id="PF19514">
    <property type="entry name" value="MobC_2"/>
    <property type="match status" value="1"/>
</dbReference>
<name>A0A3E5FCW3_PHOVU</name>
<organism evidence="2 3">
    <name type="scientific">Phocaeicola vulgatus</name>
    <name type="common">Bacteroides vulgatus</name>
    <dbReference type="NCBI Taxonomy" id="821"/>
    <lineage>
        <taxon>Bacteria</taxon>
        <taxon>Pseudomonadati</taxon>
        <taxon>Bacteroidota</taxon>
        <taxon>Bacteroidia</taxon>
        <taxon>Bacteroidales</taxon>
        <taxon>Bacteroidaceae</taxon>
        <taxon>Phocaeicola</taxon>
    </lineage>
</organism>
<proteinExistence type="predicted"/>
<comment type="caution">
    <text evidence="2">The sequence shown here is derived from an EMBL/GenBank/DDBJ whole genome shotgun (WGS) entry which is preliminary data.</text>
</comment>
<evidence type="ECO:0000256" key="1">
    <source>
        <dbReference type="SAM" id="MobiDB-lite"/>
    </source>
</evidence>
<dbReference type="AlphaFoldDB" id="A0A3E5FCW3"/>
<protein>
    <submittedName>
        <fullName evidence="2">MobA protein</fullName>
    </submittedName>
</protein>
<accession>A0A3E5FCW3</accession>
<dbReference type="Proteomes" id="UP000460950">
    <property type="component" value="Unassembled WGS sequence"/>
</dbReference>
<gene>
    <name evidence="2" type="ORF">FYJ30_12795</name>
</gene>
<dbReference type="InterPro" id="IPR045788">
    <property type="entry name" value="MobC_2"/>
</dbReference>
<reference evidence="2 3" key="1">
    <citation type="submission" date="2019-09" db="EMBL/GenBank/DDBJ databases">
        <title>In-depth cultivation of the pig gut microbiome towards novel bacterial diversity and tailored functional studies.</title>
        <authorList>
            <person name="Wylensek D."/>
            <person name="Hitch T.C.A."/>
            <person name="Clavel T."/>
        </authorList>
    </citation>
    <scope>NUCLEOTIDE SEQUENCE [LARGE SCALE GENOMIC DNA]</scope>
    <source>
        <strain evidence="2 3">WCA-389-WT-3C</strain>
    </source>
</reference>
<dbReference type="NCBIfam" id="NF041324">
    <property type="entry name" value="Bacteroid_MobA"/>
    <property type="match status" value="1"/>
</dbReference>
<dbReference type="EMBL" id="VULU01000023">
    <property type="protein sequence ID" value="MSS49148.1"/>
    <property type="molecule type" value="Genomic_DNA"/>
</dbReference>
<evidence type="ECO:0000313" key="3">
    <source>
        <dbReference type="Proteomes" id="UP000460950"/>
    </source>
</evidence>
<dbReference type="RefSeq" id="WP_032560424.1">
    <property type="nucleotide sequence ID" value="NZ_JAKKWY010000033.1"/>
</dbReference>
<feature type="region of interest" description="Disordered" evidence="1">
    <location>
        <begin position="1"/>
        <end position="23"/>
    </location>
</feature>